<feature type="region of interest" description="Disordered" evidence="1">
    <location>
        <begin position="61"/>
        <end position="144"/>
    </location>
</feature>
<gene>
    <name evidence="2" type="ORF">SAMN05660642_04434</name>
</gene>
<reference evidence="3" key="1">
    <citation type="submission" date="2016-10" db="EMBL/GenBank/DDBJ databases">
        <authorList>
            <person name="Varghese N."/>
            <person name="Submissions S."/>
        </authorList>
    </citation>
    <scope>NUCLEOTIDE SEQUENCE [LARGE SCALE GENOMIC DNA]</scope>
    <source>
        <strain evidence="3">DSM 45419</strain>
    </source>
</reference>
<organism evidence="2 3">
    <name type="scientific">Geodermatophilus siccatus</name>
    <dbReference type="NCBI Taxonomy" id="1137991"/>
    <lineage>
        <taxon>Bacteria</taxon>
        <taxon>Bacillati</taxon>
        <taxon>Actinomycetota</taxon>
        <taxon>Actinomycetes</taxon>
        <taxon>Geodermatophilales</taxon>
        <taxon>Geodermatophilaceae</taxon>
        <taxon>Geodermatophilus</taxon>
    </lineage>
</organism>
<sequence length="144" mass="14818">MAAGALDEARAEVLADVREHTSPAVARAIEGRLPPEAASLTTGRSRKRALAALLEADADAVDERRQQAQRQADVRCHPSPTEGMGTPSADLPAQGPAGGPGSTSRAARGHGCAARTSVARCGPVTPSTRTAQPVLDPVRRPTIS</sequence>
<proteinExistence type="predicted"/>
<name>A0A1G9ZZV5_9ACTN</name>
<evidence type="ECO:0000256" key="1">
    <source>
        <dbReference type="SAM" id="MobiDB-lite"/>
    </source>
</evidence>
<accession>A0A1G9ZZV5</accession>
<protein>
    <recommendedName>
        <fullName evidence="4">DUF222 domain-containing protein</fullName>
    </recommendedName>
</protein>
<dbReference type="AlphaFoldDB" id="A0A1G9ZZV5"/>
<keyword evidence="3" id="KW-1185">Reference proteome</keyword>
<dbReference type="EMBL" id="FNHE01000015">
    <property type="protein sequence ID" value="SDN26183.1"/>
    <property type="molecule type" value="Genomic_DNA"/>
</dbReference>
<feature type="compositionally biased region" description="Basic and acidic residues" evidence="1">
    <location>
        <begin position="61"/>
        <end position="76"/>
    </location>
</feature>
<dbReference type="Proteomes" id="UP000198680">
    <property type="component" value="Unassembled WGS sequence"/>
</dbReference>
<evidence type="ECO:0000313" key="3">
    <source>
        <dbReference type="Proteomes" id="UP000198680"/>
    </source>
</evidence>
<evidence type="ECO:0000313" key="2">
    <source>
        <dbReference type="EMBL" id="SDN26183.1"/>
    </source>
</evidence>
<evidence type="ECO:0008006" key="4">
    <source>
        <dbReference type="Google" id="ProtNLM"/>
    </source>
</evidence>